<dbReference type="Pfam" id="PF13715">
    <property type="entry name" value="CarbopepD_reg_2"/>
    <property type="match status" value="1"/>
</dbReference>
<evidence type="ECO:0000256" key="4">
    <source>
        <dbReference type="ARBA" id="ARBA00022692"/>
    </source>
</evidence>
<name>A0A1I0TNF2_9SPHI</name>
<dbReference type="Pfam" id="PF07715">
    <property type="entry name" value="Plug"/>
    <property type="match status" value="1"/>
</dbReference>
<feature type="domain" description="TonB-dependent receptor plug" evidence="9">
    <location>
        <begin position="242"/>
        <end position="332"/>
    </location>
</feature>
<dbReference type="Gene3D" id="2.60.40.1120">
    <property type="entry name" value="Carboxypeptidase-like, regulatory domain"/>
    <property type="match status" value="1"/>
</dbReference>
<dbReference type="Gene3D" id="2.40.170.20">
    <property type="entry name" value="TonB-dependent receptor, beta-barrel domain"/>
    <property type="match status" value="1"/>
</dbReference>
<dbReference type="SUPFAM" id="SSF49464">
    <property type="entry name" value="Carboxypeptidase regulatory domain-like"/>
    <property type="match status" value="1"/>
</dbReference>
<evidence type="ECO:0000256" key="6">
    <source>
        <dbReference type="ARBA" id="ARBA00023237"/>
    </source>
</evidence>
<comment type="subcellular location">
    <subcellularLocation>
        <location evidence="1 7">Cell outer membrane</location>
        <topology evidence="1 7">Multi-pass membrane protein</topology>
    </subcellularLocation>
</comment>
<evidence type="ECO:0000259" key="9">
    <source>
        <dbReference type="Pfam" id="PF07715"/>
    </source>
</evidence>
<evidence type="ECO:0000313" key="10">
    <source>
        <dbReference type="EMBL" id="SFA53312.1"/>
    </source>
</evidence>
<dbReference type="NCBIfam" id="TIGR04057">
    <property type="entry name" value="SusC_RagA_signa"/>
    <property type="match status" value="1"/>
</dbReference>
<dbReference type="InterPro" id="IPR023997">
    <property type="entry name" value="TonB-dep_OMP_SusC/RagA_CS"/>
</dbReference>
<dbReference type="InterPro" id="IPR037066">
    <property type="entry name" value="Plug_dom_sf"/>
</dbReference>
<dbReference type="InterPro" id="IPR011662">
    <property type="entry name" value="Secretin/TonB_short_N"/>
</dbReference>
<keyword evidence="3 7" id="KW-1134">Transmembrane beta strand</keyword>
<dbReference type="Gene3D" id="2.170.130.10">
    <property type="entry name" value="TonB-dependent receptor, plug domain"/>
    <property type="match status" value="1"/>
</dbReference>
<proteinExistence type="inferred from homology"/>
<evidence type="ECO:0000256" key="1">
    <source>
        <dbReference type="ARBA" id="ARBA00004571"/>
    </source>
</evidence>
<dbReference type="NCBIfam" id="TIGR04056">
    <property type="entry name" value="OMP_RagA_SusC"/>
    <property type="match status" value="1"/>
</dbReference>
<dbReference type="EMBL" id="FOJM01000012">
    <property type="protein sequence ID" value="SFA53312.1"/>
    <property type="molecule type" value="Genomic_DNA"/>
</dbReference>
<comment type="similarity">
    <text evidence="7">Belongs to the TonB-dependent receptor family.</text>
</comment>
<gene>
    <name evidence="10" type="ORF">SAMN04488511_11225</name>
</gene>
<keyword evidence="2 7" id="KW-0813">Transport</keyword>
<organism evidence="10 11">
    <name type="scientific">Pedobacter suwonensis</name>
    <dbReference type="NCBI Taxonomy" id="332999"/>
    <lineage>
        <taxon>Bacteria</taxon>
        <taxon>Pseudomonadati</taxon>
        <taxon>Bacteroidota</taxon>
        <taxon>Sphingobacteriia</taxon>
        <taxon>Sphingobacteriales</taxon>
        <taxon>Sphingobacteriaceae</taxon>
        <taxon>Pedobacter</taxon>
    </lineage>
</organism>
<evidence type="ECO:0000256" key="5">
    <source>
        <dbReference type="ARBA" id="ARBA00023136"/>
    </source>
</evidence>
<dbReference type="Proteomes" id="UP000198836">
    <property type="component" value="Unassembled WGS sequence"/>
</dbReference>
<reference evidence="11" key="1">
    <citation type="submission" date="2016-10" db="EMBL/GenBank/DDBJ databases">
        <authorList>
            <person name="Varghese N."/>
            <person name="Submissions S."/>
        </authorList>
    </citation>
    <scope>NUCLEOTIDE SEQUENCE [LARGE SCALE GENOMIC DNA]</scope>
    <source>
        <strain evidence="11">DSM 18130</strain>
    </source>
</reference>
<feature type="domain" description="Secretin/TonB short N-terminal" evidence="8">
    <location>
        <begin position="78"/>
        <end position="111"/>
    </location>
</feature>
<dbReference type="InterPro" id="IPR023996">
    <property type="entry name" value="TonB-dep_OMP_SusC/RagA"/>
</dbReference>
<evidence type="ECO:0000313" key="11">
    <source>
        <dbReference type="Proteomes" id="UP000198836"/>
    </source>
</evidence>
<dbReference type="PROSITE" id="PS52016">
    <property type="entry name" value="TONB_DEPENDENT_REC_3"/>
    <property type="match status" value="1"/>
</dbReference>
<dbReference type="GO" id="GO:0009279">
    <property type="term" value="C:cell outer membrane"/>
    <property type="evidence" value="ECO:0007669"/>
    <property type="project" value="UniProtKB-SubCell"/>
</dbReference>
<keyword evidence="4 7" id="KW-0812">Transmembrane</keyword>
<keyword evidence="5 7" id="KW-0472">Membrane</keyword>
<keyword evidence="11" id="KW-1185">Reference proteome</keyword>
<dbReference type="InterPro" id="IPR036942">
    <property type="entry name" value="Beta-barrel_TonB_sf"/>
</dbReference>
<evidence type="ECO:0000256" key="3">
    <source>
        <dbReference type="ARBA" id="ARBA00022452"/>
    </source>
</evidence>
<sequence>MYKISSIDFMQLPRCAHKILRLMKLTFTLLLISLLHVSASSLAQNITLNQKKIALVKVFREIRSQTGYSSVWADVGEKNKIINVSFTNAPLETALKQILAQTNLSYSIDKESKAILIFNKPIAAIAKPTALIDVKGIVLNMLKQPLMGATVKVKNSNTSVQTAADGSFRLAGIASDAVLMISYVGYAVKEINASPDMGTIQLEFASNELESVNVTFSTGYQTLSRERSAGSFSKPSLAVMNERSGSTNVLQRLDGLVPGLAVNNAPDAGNNPFLIRGLSSINSNRGPLVVLDGVQVPDNAIQNINMQDVADITVLKDATSSSIWGAKAANGVIVITTKKGSADEKLKIDYDGYHNFQGMPDLNYIQKMNSSQFIAAARELFPQYVSSNSFNSVQLIAPVTPHLQYQYDANRGLISQAQANTKLDSLAGIDNRDQLKQYFYRQAATTNHTISVAGGSKVHSFYGSANYIGIVNNIPGQTDDQYKINLRQDFKFSKRLQVYLITDFTNRLTRSNNITVPGLDLVPYQLFADPSGNPLTVNHMGDYSDDVRKDYQSRSRINLDYSPLQEIENGYTKGNALSTRVVGGVTLEIIKGLRYEGTFGYNINSFKNRVELDQNSYAVRNEVMTFTQAPTVNSTPIYNVPAFGGRLTATDELLKSWTIRNQFLYDHSWLEKHQLTVMAGQEATSISPLSTTSIYRGWDDQLQVARPVNYQLLGEGITGTVPGGTRTLANNVTGGEGIISRTSSYFANLGYTFNRKYTLNSSIRIDKSNLFGFDRSAQNRPVWSVGAKWALGREDFIKPVNWLSRLDLRLTYGITGNAPTPGTAASWDILRAETNVNYPNGIGLIINAPANKKLTWELTKNYNLGMDFEILNGIFFGSIDAYLRKTNDLIGNLTTAPLTGFASVIGNFGDLQNKGLDVSLGSLNISNSNFTWSTSFNLGYNKNKISRLANATPITTGPGMINTRFLDGYPSFAVFAYNYAGLNTSGDPQVKLADGTVTSNPTATMAQDVLYMGTSQPVYSGGFSNKFRYKNLTLGINIIYNGGNVMFRDVNTFWSGVPYLNYMTSEFAERWKTAGDENKTNIPRYAATSAISGNRNTNYYTYSNSNVFNASFAKVRDITLAYDIRGGIIKKLHAQAITFRAQVSNLMLWKANDLGIDPEFQSLGNVGATQTAGNTGATRNLRTGQGTITLGAHITL</sequence>
<evidence type="ECO:0000256" key="2">
    <source>
        <dbReference type="ARBA" id="ARBA00022448"/>
    </source>
</evidence>
<accession>A0A1I0TNF2</accession>
<evidence type="ECO:0000256" key="7">
    <source>
        <dbReference type="PROSITE-ProRule" id="PRU01360"/>
    </source>
</evidence>
<evidence type="ECO:0000259" key="8">
    <source>
        <dbReference type="Pfam" id="PF07660"/>
    </source>
</evidence>
<dbReference type="InterPro" id="IPR039426">
    <property type="entry name" value="TonB-dep_rcpt-like"/>
</dbReference>
<dbReference type="STRING" id="332999.SAMN04488511_11225"/>
<dbReference type="SUPFAM" id="SSF56935">
    <property type="entry name" value="Porins"/>
    <property type="match status" value="1"/>
</dbReference>
<dbReference type="InterPro" id="IPR012910">
    <property type="entry name" value="Plug_dom"/>
</dbReference>
<keyword evidence="6 7" id="KW-0998">Cell outer membrane</keyword>
<dbReference type="Pfam" id="PF07660">
    <property type="entry name" value="STN"/>
    <property type="match status" value="1"/>
</dbReference>
<dbReference type="AlphaFoldDB" id="A0A1I0TNF2"/>
<protein>
    <submittedName>
        <fullName evidence="10">TonB-linked outer membrane protein, SusC/RagA family</fullName>
    </submittedName>
</protein>
<dbReference type="InterPro" id="IPR008969">
    <property type="entry name" value="CarboxyPept-like_regulatory"/>
</dbReference>